<accession>A0A915DD80</accession>
<protein>
    <submittedName>
        <fullName evidence="6">Nas2 N-terminal domain-containing protein</fullName>
    </submittedName>
</protein>
<evidence type="ECO:0000256" key="1">
    <source>
        <dbReference type="ARBA" id="ARBA00005256"/>
    </source>
</evidence>
<proteinExistence type="inferred from homology"/>
<evidence type="ECO:0000259" key="3">
    <source>
        <dbReference type="Pfam" id="PF04495"/>
    </source>
</evidence>
<dbReference type="FunFam" id="2.30.42.10:FF:000107">
    <property type="entry name" value="26S proteasome non-ATPase regulatory subunit 9"/>
    <property type="match status" value="1"/>
</dbReference>
<dbReference type="Pfam" id="PF04495">
    <property type="entry name" value="GRASP55_65"/>
    <property type="match status" value="1"/>
</dbReference>
<keyword evidence="2" id="KW-0143">Chaperone</keyword>
<dbReference type="GO" id="GO:0070682">
    <property type="term" value="P:proteasome regulatory particle assembly"/>
    <property type="evidence" value="ECO:0007669"/>
    <property type="project" value="InterPro"/>
</dbReference>
<dbReference type="GO" id="GO:0005737">
    <property type="term" value="C:cytoplasm"/>
    <property type="evidence" value="ECO:0007669"/>
    <property type="project" value="TreeGrafter"/>
</dbReference>
<dbReference type="Gene3D" id="6.10.140.1710">
    <property type="match status" value="1"/>
</dbReference>
<dbReference type="SUPFAM" id="SSF50156">
    <property type="entry name" value="PDZ domain-like"/>
    <property type="match status" value="1"/>
</dbReference>
<name>A0A915DD80_9BILA</name>
<feature type="domain" description="Nas2 N-terminal" evidence="4">
    <location>
        <begin position="11"/>
        <end position="87"/>
    </location>
</feature>
<dbReference type="Gene3D" id="2.30.42.10">
    <property type="match status" value="1"/>
</dbReference>
<dbReference type="GO" id="GO:0005634">
    <property type="term" value="C:nucleus"/>
    <property type="evidence" value="ECO:0007669"/>
    <property type="project" value="TreeGrafter"/>
</dbReference>
<dbReference type="AlphaFoldDB" id="A0A915DD80"/>
<evidence type="ECO:0000313" key="5">
    <source>
        <dbReference type="Proteomes" id="UP000887574"/>
    </source>
</evidence>
<dbReference type="Pfam" id="PF18265">
    <property type="entry name" value="Nas2_N"/>
    <property type="match status" value="1"/>
</dbReference>
<evidence type="ECO:0000313" key="6">
    <source>
        <dbReference type="WBParaSite" id="jg18391"/>
    </source>
</evidence>
<evidence type="ECO:0000256" key="2">
    <source>
        <dbReference type="ARBA" id="ARBA00023186"/>
    </source>
</evidence>
<dbReference type="InterPro" id="IPR040815">
    <property type="entry name" value="Nas2_N"/>
</dbReference>
<evidence type="ECO:0000259" key="4">
    <source>
        <dbReference type="Pfam" id="PF18265"/>
    </source>
</evidence>
<organism evidence="5 6">
    <name type="scientific">Ditylenchus dipsaci</name>
    <dbReference type="NCBI Taxonomy" id="166011"/>
    <lineage>
        <taxon>Eukaryota</taxon>
        <taxon>Metazoa</taxon>
        <taxon>Ecdysozoa</taxon>
        <taxon>Nematoda</taxon>
        <taxon>Chromadorea</taxon>
        <taxon>Rhabditida</taxon>
        <taxon>Tylenchina</taxon>
        <taxon>Tylenchomorpha</taxon>
        <taxon>Sphaerularioidea</taxon>
        <taxon>Anguinidae</taxon>
        <taxon>Anguininae</taxon>
        <taxon>Ditylenchus</taxon>
    </lineage>
</organism>
<reference evidence="6" key="1">
    <citation type="submission" date="2022-11" db="UniProtKB">
        <authorList>
            <consortium name="WormBaseParasite"/>
        </authorList>
    </citation>
    <scope>IDENTIFICATION</scope>
</reference>
<dbReference type="InterPro" id="IPR036034">
    <property type="entry name" value="PDZ_sf"/>
</dbReference>
<dbReference type="PANTHER" id="PTHR12651">
    <property type="entry name" value="26S PROTEASOME NON-ATPASE REGULATORY SUBUNIT 9"/>
    <property type="match status" value="1"/>
</dbReference>
<dbReference type="WBParaSite" id="jg18391">
    <property type="protein sequence ID" value="jg18391"/>
    <property type="gene ID" value="jg18391"/>
</dbReference>
<comment type="similarity">
    <text evidence="1">Belongs to the proteasome subunit p27 family.</text>
</comment>
<dbReference type="Proteomes" id="UP000887574">
    <property type="component" value="Unplaced"/>
</dbReference>
<sequence>MTENELNSAKKILESVDKIDQQIKEKQAVLTENNVDMNTPLVDSEGFPSATIDVISVRQARHDIICLQNDRKKLVDEMNEAIVQLHQQKPATSGESQDPTEVHRTSNDPILVINSVEHNSPAFNAKFKPKDQIIQFGSLHAGNYNGFHQLKEMVQNSINKPIKVTVYRENIGEGSGTHVHRLELCPKQWSGEGVLGCTFGAVPKK</sequence>
<dbReference type="InterPro" id="IPR024958">
    <property type="entry name" value="GRASP_PDZ"/>
</dbReference>
<dbReference type="PANTHER" id="PTHR12651:SF1">
    <property type="entry name" value="26S PROTEASOME NON-ATPASE REGULATORY SUBUNIT 9"/>
    <property type="match status" value="1"/>
</dbReference>
<feature type="domain" description="PDZ GRASP-type" evidence="3">
    <location>
        <begin position="106"/>
        <end position="200"/>
    </location>
</feature>
<dbReference type="InterPro" id="IPR035269">
    <property type="entry name" value="PSMD9"/>
</dbReference>
<keyword evidence="5" id="KW-1185">Reference proteome</keyword>